<dbReference type="InParanoid" id="A0A0G4GTW0"/>
<organism evidence="2 3">
    <name type="scientific">Vitrella brassicaformis (strain CCMP3155)</name>
    <dbReference type="NCBI Taxonomy" id="1169540"/>
    <lineage>
        <taxon>Eukaryota</taxon>
        <taxon>Sar</taxon>
        <taxon>Alveolata</taxon>
        <taxon>Colpodellida</taxon>
        <taxon>Vitrellaceae</taxon>
        <taxon>Vitrella</taxon>
    </lineage>
</organism>
<feature type="compositionally biased region" description="Pro residues" evidence="1">
    <location>
        <begin position="294"/>
        <end position="306"/>
    </location>
</feature>
<protein>
    <submittedName>
        <fullName evidence="2">Uncharacterized protein</fullName>
    </submittedName>
</protein>
<gene>
    <name evidence="2" type="ORF">Vbra_6365</name>
</gene>
<dbReference type="AlphaFoldDB" id="A0A0G4GTW0"/>
<keyword evidence="3" id="KW-1185">Reference proteome</keyword>
<name>A0A0G4GTW0_VITBC</name>
<feature type="compositionally biased region" description="Pro residues" evidence="1">
    <location>
        <begin position="138"/>
        <end position="148"/>
    </location>
</feature>
<feature type="compositionally biased region" description="Low complexity" evidence="1">
    <location>
        <begin position="188"/>
        <end position="220"/>
    </location>
</feature>
<evidence type="ECO:0000313" key="2">
    <source>
        <dbReference type="EMBL" id="CEM34189.1"/>
    </source>
</evidence>
<feature type="region of interest" description="Disordered" evidence="1">
    <location>
        <begin position="51"/>
        <end position="240"/>
    </location>
</feature>
<feature type="region of interest" description="Disordered" evidence="1">
    <location>
        <begin position="287"/>
        <end position="360"/>
    </location>
</feature>
<dbReference type="EMBL" id="CDMY01000808">
    <property type="protein sequence ID" value="CEM34189.1"/>
    <property type="molecule type" value="Genomic_DNA"/>
</dbReference>
<sequence length="417" mass="45792">MGARQSRGSEEDNEWWECAEEEAENVTSGGIHVRQRTCLHQPVPATPQGPPVFLFFPLSGGRPTAVDGQRGEQHHQLQQQQEQAAPPSRPPRVRIVEGKAPVPQPPHHLGRRQVWRPVNRQPSAAAALTGRPASQAIAPPPPPPPPPQTTTRVWRPKCPPTAPEAPTRLSPQLRATGAPTQIWTPVAPSRRGGRNPPAGGRRPYQQVEGGNTTTTTTNTGAPEGRPRTIPQVLQPTPRARRCHWRSRSPLWNLHPLPLLLRSVLMKVLMDAAVALVGDDDDSPNVVAFLAPPCQARPPPPPPPAPQTPLSARQSTADYRHLAASSSRRDSRSSRQPFPPMLPPPPPPRPSPPQAPAHPLIFRPGRTVSTASSAVGAWEGEQVLDQMCWQMEQRERETKEREEALIRQLQEAQWRSAC</sequence>
<evidence type="ECO:0000313" key="3">
    <source>
        <dbReference type="Proteomes" id="UP000041254"/>
    </source>
</evidence>
<dbReference type="VEuPathDB" id="CryptoDB:Vbra_6365"/>
<reference evidence="2 3" key="1">
    <citation type="submission" date="2014-11" db="EMBL/GenBank/DDBJ databases">
        <authorList>
            <person name="Zhu J."/>
            <person name="Qi W."/>
            <person name="Song R."/>
        </authorList>
    </citation>
    <scope>NUCLEOTIDE SEQUENCE [LARGE SCALE GENOMIC DNA]</scope>
</reference>
<proteinExistence type="predicted"/>
<evidence type="ECO:0000256" key="1">
    <source>
        <dbReference type="SAM" id="MobiDB-lite"/>
    </source>
</evidence>
<feature type="compositionally biased region" description="Pro residues" evidence="1">
    <location>
        <begin position="336"/>
        <end position="355"/>
    </location>
</feature>
<dbReference type="Proteomes" id="UP000041254">
    <property type="component" value="Unassembled WGS sequence"/>
</dbReference>
<accession>A0A0G4GTW0</accession>